<evidence type="ECO:0000313" key="1">
    <source>
        <dbReference type="EMBL" id="PNF32139.1"/>
    </source>
</evidence>
<protein>
    <submittedName>
        <fullName evidence="1">Uncharacterized protein</fullName>
    </submittedName>
</protein>
<reference evidence="1 2" key="1">
    <citation type="submission" date="2017-12" db="EMBL/GenBank/DDBJ databases">
        <title>Hemimetabolous genomes reveal molecular basis of termite eusociality.</title>
        <authorList>
            <person name="Harrison M.C."/>
            <person name="Jongepier E."/>
            <person name="Robertson H.M."/>
            <person name="Arning N."/>
            <person name="Bitard-Feildel T."/>
            <person name="Chao H."/>
            <person name="Childers C.P."/>
            <person name="Dinh H."/>
            <person name="Doddapaneni H."/>
            <person name="Dugan S."/>
            <person name="Gowin J."/>
            <person name="Greiner C."/>
            <person name="Han Y."/>
            <person name="Hu H."/>
            <person name="Hughes D.S.T."/>
            <person name="Huylmans A.-K."/>
            <person name="Kemena C."/>
            <person name="Kremer L.P.M."/>
            <person name="Lee S.L."/>
            <person name="Lopez-Ezquerra A."/>
            <person name="Mallet L."/>
            <person name="Monroy-Kuhn J.M."/>
            <person name="Moser A."/>
            <person name="Murali S.C."/>
            <person name="Muzny D.M."/>
            <person name="Otani S."/>
            <person name="Piulachs M.-D."/>
            <person name="Poelchau M."/>
            <person name="Qu J."/>
            <person name="Schaub F."/>
            <person name="Wada-Katsumata A."/>
            <person name="Worley K.C."/>
            <person name="Xie Q."/>
            <person name="Ylla G."/>
            <person name="Poulsen M."/>
            <person name="Gibbs R.A."/>
            <person name="Schal C."/>
            <person name="Richards S."/>
            <person name="Belles X."/>
            <person name="Korb J."/>
            <person name="Bornberg-Bauer E."/>
        </authorList>
    </citation>
    <scope>NUCLEOTIDE SEQUENCE [LARGE SCALE GENOMIC DNA]</scope>
    <source>
        <tissue evidence="1">Whole body</tissue>
    </source>
</reference>
<sequence>MSRDSVVGIATGYGLDYRGVGVRLWVYVKNIVYQVKIDDLQHLKACIRDAVAMATPNMVDRLDVCRATKGAHVDIY</sequence>
<dbReference type="InParanoid" id="A0A2J7QU84"/>
<comment type="caution">
    <text evidence="1">The sequence shown here is derived from an EMBL/GenBank/DDBJ whole genome shotgun (WGS) entry which is preliminary data.</text>
</comment>
<organism evidence="1 2">
    <name type="scientific">Cryptotermes secundus</name>
    <dbReference type="NCBI Taxonomy" id="105785"/>
    <lineage>
        <taxon>Eukaryota</taxon>
        <taxon>Metazoa</taxon>
        <taxon>Ecdysozoa</taxon>
        <taxon>Arthropoda</taxon>
        <taxon>Hexapoda</taxon>
        <taxon>Insecta</taxon>
        <taxon>Pterygota</taxon>
        <taxon>Neoptera</taxon>
        <taxon>Polyneoptera</taxon>
        <taxon>Dictyoptera</taxon>
        <taxon>Blattodea</taxon>
        <taxon>Blattoidea</taxon>
        <taxon>Termitoidae</taxon>
        <taxon>Kalotermitidae</taxon>
        <taxon>Cryptotermitinae</taxon>
        <taxon>Cryptotermes</taxon>
    </lineage>
</organism>
<keyword evidence="2" id="KW-1185">Reference proteome</keyword>
<name>A0A2J7QU84_9NEOP</name>
<dbReference type="EMBL" id="NEVH01011187">
    <property type="protein sequence ID" value="PNF32139.1"/>
    <property type="molecule type" value="Genomic_DNA"/>
</dbReference>
<proteinExistence type="predicted"/>
<gene>
    <name evidence="1" type="ORF">B7P43_G02833</name>
</gene>
<evidence type="ECO:0000313" key="2">
    <source>
        <dbReference type="Proteomes" id="UP000235965"/>
    </source>
</evidence>
<accession>A0A2J7QU84</accession>
<dbReference type="AlphaFoldDB" id="A0A2J7QU84"/>
<dbReference type="Proteomes" id="UP000235965">
    <property type="component" value="Unassembled WGS sequence"/>
</dbReference>